<evidence type="ECO:0000256" key="8">
    <source>
        <dbReference type="ARBA" id="ARBA00047899"/>
    </source>
</evidence>
<dbReference type="EC" id="2.7.11.1" evidence="2"/>
<dbReference type="InterPro" id="IPR050660">
    <property type="entry name" value="NEK_Ser/Thr_kinase"/>
</dbReference>
<feature type="compositionally biased region" description="Polar residues" evidence="11">
    <location>
        <begin position="965"/>
        <end position="981"/>
    </location>
</feature>
<feature type="domain" description="Protein kinase" evidence="12">
    <location>
        <begin position="8"/>
        <end position="262"/>
    </location>
</feature>
<evidence type="ECO:0000256" key="2">
    <source>
        <dbReference type="ARBA" id="ARBA00012513"/>
    </source>
</evidence>
<dbReference type="SUPFAM" id="SSF56112">
    <property type="entry name" value="Protein kinase-like (PK-like)"/>
    <property type="match status" value="1"/>
</dbReference>
<evidence type="ECO:0000256" key="5">
    <source>
        <dbReference type="ARBA" id="ARBA00022741"/>
    </source>
</evidence>
<evidence type="ECO:0000256" key="9">
    <source>
        <dbReference type="ARBA" id="ARBA00048679"/>
    </source>
</evidence>
<dbReference type="SMART" id="SM00220">
    <property type="entry name" value="S_TKc"/>
    <property type="match status" value="1"/>
</dbReference>
<feature type="compositionally biased region" description="Polar residues" evidence="11">
    <location>
        <begin position="448"/>
        <end position="464"/>
    </location>
</feature>
<reference evidence="13" key="1">
    <citation type="submission" date="2015-07" db="EMBL/GenBank/DDBJ databases">
        <title>Transcriptome Assembly of Anthurium amnicola.</title>
        <authorList>
            <person name="Suzuki J."/>
        </authorList>
    </citation>
    <scope>NUCLEOTIDE SEQUENCE</scope>
</reference>
<keyword evidence="3" id="KW-0723">Serine/threonine-protein kinase</keyword>
<evidence type="ECO:0000313" key="13">
    <source>
        <dbReference type="EMBL" id="JAT63023.1"/>
    </source>
</evidence>
<feature type="compositionally biased region" description="Low complexity" evidence="11">
    <location>
        <begin position="431"/>
        <end position="447"/>
    </location>
</feature>
<comment type="catalytic activity">
    <reaction evidence="8">
        <text>L-threonyl-[protein] + ATP = O-phospho-L-threonyl-[protein] + ADP + H(+)</text>
        <dbReference type="Rhea" id="RHEA:46608"/>
        <dbReference type="Rhea" id="RHEA-COMP:11060"/>
        <dbReference type="Rhea" id="RHEA-COMP:11605"/>
        <dbReference type="ChEBI" id="CHEBI:15378"/>
        <dbReference type="ChEBI" id="CHEBI:30013"/>
        <dbReference type="ChEBI" id="CHEBI:30616"/>
        <dbReference type="ChEBI" id="CHEBI:61977"/>
        <dbReference type="ChEBI" id="CHEBI:456216"/>
        <dbReference type="EC" id="2.7.11.1"/>
    </reaction>
</comment>
<feature type="binding site" evidence="10">
    <location>
        <position position="37"/>
    </location>
    <ligand>
        <name>ATP</name>
        <dbReference type="ChEBI" id="CHEBI:30616"/>
    </ligand>
</feature>
<evidence type="ECO:0000256" key="11">
    <source>
        <dbReference type="SAM" id="MobiDB-lite"/>
    </source>
</evidence>
<dbReference type="Pfam" id="PF00069">
    <property type="entry name" value="Pkinase"/>
    <property type="match status" value="1"/>
</dbReference>
<dbReference type="Gene3D" id="1.10.510.10">
    <property type="entry name" value="Transferase(Phosphotransferase) domain 1"/>
    <property type="match status" value="1"/>
</dbReference>
<keyword evidence="6 13" id="KW-0418">Kinase</keyword>
<dbReference type="AlphaFoldDB" id="A0A1D1Z7Y8"/>
<dbReference type="CDD" id="cd08215">
    <property type="entry name" value="STKc_Nek"/>
    <property type="match status" value="1"/>
</dbReference>
<evidence type="ECO:0000259" key="12">
    <source>
        <dbReference type="PROSITE" id="PS50011"/>
    </source>
</evidence>
<dbReference type="InterPro" id="IPR000719">
    <property type="entry name" value="Prot_kinase_dom"/>
</dbReference>
<evidence type="ECO:0000256" key="3">
    <source>
        <dbReference type="ARBA" id="ARBA00022527"/>
    </source>
</evidence>
<evidence type="ECO:0000256" key="4">
    <source>
        <dbReference type="ARBA" id="ARBA00022679"/>
    </source>
</evidence>
<evidence type="ECO:0000256" key="10">
    <source>
        <dbReference type="PROSITE-ProRule" id="PRU10141"/>
    </source>
</evidence>
<feature type="region of interest" description="Disordered" evidence="11">
    <location>
        <begin position="271"/>
        <end position="330"/>
    </location>
</feature>
<protein>
    <recommendedName>
        <fullName evidence="2">non-specific serine/threonine protein kinase</fullName>
        <ecNumber evidence="2">2.7.11.1</ecNumber>
    </recommendedName>
</protein>
<dbReference type="Gene3D" id="3.30.200.20">
    <property type="entry name" value="Phosphorylase Kinase, domain 1"/>
    <property type="match status" value="1"/>
</dbReference>
<accession>A0A1D1Z7Y8</accession>
<dbReference type="FunFam" id="3.30.200.20:FF:000108">
    <property type="entry name" value="Serine/threonine-protein kinase Nek2"/>
    <property type="match status" value="1"/>
</dbReference>
<evidence type="ECO:0000256" key="7">
    <source>
        <dbReference type="ARBA" id="ARBA00022840"/>
    </source>
</evidence>
<keyword evidence="5 10" id="KW-0547">Nucleotide-binding</keyword>
<organism evidence="13">
    <name type="scientific">Anthurium amnicola</name>
    <dbReference type="NCBI Taxonomy" id="1678845"/>
    <lineage>
        <taxon>Eukaryota</taxon>
        <taxon>Viridiplantae</taxon>
        <taxon>Streptophyta</taxon>
        <taxon>Embryophyta</taxon>
        <taxon>Tracheophyta</taxon>
        <taxon>Spermatophyta</taxon>
        <taxon>Magnoliopsida</taxon>
        <taxon>Liliopsida</taxon>
        <taxon>Araceae</taxon>
        <taxon>Pothoideae</taxon>
        <taxon>Potheae</taxon>
        <taxon>Anthurium</taxon>
    </lineage>
</organism>
<dbReference type="PANTHER" id="PTHR43671:SF98">
    <property type="entry name" value="SERINE_THREONINE-PROTEIN KINASE NEK11"/>
    <property type="match status" value="1"/>
</dbReference>
<name>A0A1D1Z7Y8_9ARAE</name>
<proteinExistence type="inferred from homology"/>
<dbReference type="InterPro" id="IPR011009">
    <property type="entry name" value="Kinase-like_dom_sf"/>
</dbReference>
<feature type="compositionally biased region" description="Low complexity" evidence="11">
    <location>
        <begin position="294"/>
        <end position="305"/>
    </location>
</feature>
<comment type="catalytic activity">
    <reaction evidence="9">
        <text>L-seryl-[protein] + ATP = O-phospho-L-seryl-[protein] + ADP + H(+)</text>
        <dbReference type="Rhea" id="RHEA:17989"/>
        <dbReference type="Rhea" id="RHEA-COMP:9863"/>
        <dbReference type="Rhea" id="RHEA-COMP:11604"/>
        <dbReference type="ChEBI" id="CHEBI:15378"/>
        <dbReference type="ChEBI" id="CHEBI:29999"/>
        <dbReference type="ChEBI" id="CHEBI:30616"/>
        <dbReference type="ChEBI" id="CHEBI:83421"/>
        <dbReference type="ChEBI" id="CHEBI:456216"/>
        <dbReference type="EC" id="2.7.11.1"/>
    </reaction>
</comment>
<comment type="similarity">
    <text evidence="1">Belongs to the protein kinase superfamily. NEK Ser/Thr protein kinase family. NIMA subfamily.</text>
</comment>
<dbReference type="GO" id="GO:0055028">
    <property type="term" value="C:cortical microtubule"/>
    <property type="evidence" value="ECO:0007669"/>
    <property type="project" value="TreeGrafter"/>
</dbReference>
<dbReference type="GO" id="GO:0007017">
    <property type="term" value="P:microtubule-based process"/>
    <property type="evidence" value="ECO:0007669"/>
    <property type="project" value="TreeGrafter"/>
</dbReference>
<dbReference type="GO" id="GO:0004674">
    <property type="term" value="F:protein serine/threonine kinase activity"/>
    <property type="evidence" value="ECO:0007669"/>
    <property type="project" value="UniProtKB-KW"/>
</dbReference>
<dbReference type="EMBL" id="GDJX01004913">
    <property type="protein sequence ID" value="JAT63023.1"/>
    <property type="molecule type" value="Transcribed_RNA"/>
</dbReference>
<feature type="region of interest" description="Disordered" evidence="11">
    <location>
        <begin position="400"/>
        <end position="464"/>
    </location>
</feature>
<dbReference type="InterPro" id="IPR017441">
    <property type="entry name" value="Protein_kinase_ATP_BS"/>
</dbReference>
<feature type="region of interest" description="Disordered" evidence="11">
    <location>
        <begin position="964"/>
        <end position="1014"/>
    </location>
</feature>
<feature type="compositionally biased region" description="Basic and acidic residues" evidence="11">
    <location>
        <begin position="1005"/>
        <end position="1014"/>
    </location>
</feature>
<dbReference type="InterPro" id="IPR008271">
    <property type="entry name" value="Ser/Thr_kinase_AS"/>
</dbReference>
<evidence type="ECO:0000256" key="6">
    <source>
        <dbReference type="ARBA" id="ARBA00022777"/>
    </source>
</evidence>
<feature type="compositionally biased region" description="Polar residues" evidence="11">
    <location>
        <begin position="314"/>
        <end position="330"/>
    </location>
</feature>
<feature type="compositionally biased region" description="Polar residues" evidence="11">
    <location>
        <begin position="277"/>
        <end position="293"/>
    </location>
</feature>
<dbReference type="PROSITE" id="PS50011">
    <property type="entry name" value="PROTEIN_KINASE_DOM"/>
    <property type="match status" value="1"/>
</dbReference>
<dbReference type="PROSITE" id="PS00108">
    <property type="entry name" value="PROTEIN_KINASE_ST"/>
    <property type="match status" value="1"/>
</dbReference>
<keyword evidence="4" id="KW-0808">Transferase</keyword>
<dbReference type="PROSITE" id="PS00107">
    <property type="entry name" value="PROTEIN_KINASE_ATP"/>
    <property type="match status" value="1"/>
</dbReference>
<gene>
    <name evidence="13" type="primary">NEK5_4</name>
    <name evidence="13" type="ORF">g.97402</name>
</gene>
<feature type="compositionally biased region" description="Basic and acidic residues" evidence="11">
    <location>
        <begin position="982"/>
        <end position="997"/>
    </location>
</feature>
<dbReference type="GO" id="GO:0005524">
    <property type="term" value="F:ATP binding"/>
    <property type="evidence" value="ECO:0007669"/>
    <property type="project" value="UniProtKB-UniRule"/>
</dbReference>
<keyword evidence="7 10" id="KW-0067">ATP-binding</keyword>
<feature type="region of interest" description="Disordered" evidence="11">
    <location>
        <begin position="496"/>
        <end position="553"/>
    </location>
</feature>
<evidence type="ECO:0000256" key="1">
    <source>
        <dbReference type="ARBA" id="ARBA00010886"/>
    </source>
</evidence>
<dbReference type="PANTHER" id="PTHR43671">
    <property type="entry name" value="SERINE/THREONINE-PROTEIN KINASE NEK"/>
    <property type="match status" value="1"/>
</dbReference>
<sequence>MESRMDQYEIMEQIGRGAFGAAILVNHKVEKKRYVLKKIRLARQTERCRRSAHQEMALIARIHHPFIVEFKEAWVEKGCYVCIVTGYCEGGDMAELIKRSGEALFPEEKLLRWFTQLLLAVEYLHSNFVLHRDLKCSNIFLTKEQDVRLGDFGLAKTLKADDLASSVVGTPNYMCPELLADIPYGFKSDIWSLGCCMYEMAAHRPAFKAFDMAGLISKINRSAIGPLPTCYSPSLKVLFKSMLRKNPEHRPSASEILRHPYLQPFVGQYSASPDPVSVQSPQKPISSEMNGQASMSESQNSSISSSDRDSLLSTERNISAPPSSSDQLGTVTDAASIDNIAACDTNCNSLPTSGQSTPTCKHGIAVGEQDMSNSSFVDQKHNVESKKPKSIKNIISALKEEGKARENSPSLRGNRLKAGGVCSRRTNAEQSPKVSRPVSSGSSSSKSNTDVPSSAPSETNSDTGKQALYPLKHLLPALESSQKTKARLDGVVSCDPAKQMQEDGTPDKASQRPPYMRRSSFPAQRAVGPDIPKPLNHGTKTAARKASHEREKTPNRRMVYDHVAREQEQTPDQKIPSETLAQVRMKTPREPIVKEYVKTPNEPILEECAKKHSQKVVEKHAGQVHVMTLNLNISKDPVIQEPVEVPNEKISQEFKFQGHQYASDMMTDQKSIIQQHQESASENINHQPEKDPTKKVNGIMDMSNVQEPENFLDSVDEVQVPLVNSSLVRDETIDCHSPLVKEQSNLPPLSPMSNQVERFERNEGSNLTSPGCTIASCTESRSGYSSEAFKAQNHSSSCAVEDDVMNVDLKRSISSIGDVSSNSCLDLSFPSFEQDYVCKDDTSVARSELMPVSAPSDDDKYTVRELLSSITEASPSLPLVTSKILPLEKPMPGQILEMPPSSHLTPAFDEVIHVIRHSSFRVGSEQPVKGSVEIGVQNMDVGKLLNVVREEVEMRNPTSLVLKPSSVSESTTVKSNVSESANNKEKPPCSEGVKPDSSEVTTPGSKEEEAPVKETLDVKSFRQRAEALEGLLELSAELLQHNRLEELAVVLKPFGKDKVSPRETAIWLAKSLKGMMIEEANRPS</sequence>